<sequence>MQPSSYDGSESEIVFVVRMLLEPGTLNAFRAMASTYHMKLKFPVGGSIWEVVGDQLISISCYVETIKMGERENKKIAERNYKPGRKKSKKLIKLNGPVDTNIPPHKELIMIDLVPRDTSKTTCIGSQLDADFMKRRFTNDTSCYHTYNASLKKMTNTYLWKFMRGVVVIMLRGGNGREKLYAVILPPRMKRQAHELVQHCEKCQKHAPLIHQSGEEITAMSSPCPFSQ</sequence>
<protein>
    <submittedName>
        <fullName evidence="1">Uncharacterized protein</fullName>
    </submittedName>
</protein>
<keyword evidence="2" id="KW-1185">Reference proteome</keyword>
<evidence type="ECO:0000313" key="2">
    <source>
        <dbReference type="Proteomes" id="UP001318860"/>
    </source>
</evidence>
<proteinExistence type="predicted"/>
<reference evidence="1 2" key="1">
    <citation type="journal article" date="2021" name="Comput. Struct. Biotechnol. J.">
        <title>De novo genome assembly of the potent medicinal plant Rehmannia glutinosa using nanopore technology.</title>
        <authorList>
            <person name="Ma L."/>
            <person name="Dong C."/>
            <person name="Song C."/>
            <person name="Wang X."/>
            <person name="Zheng X."/>
            <person name="Niu Y."/>
            <person name="Chen S."/>
            <person name="Feng W."/>
        </authorList>
    </citation>
    <scope>NUCLEOTIDE SEQUENCE [LARGE SCALE GENOMIC DNA]</scope>
    <source>
        <strain evidence="1">DH-2019</strain>
    </source>
</reference>
<name>A0ABR0VVD7_REHGL</name>
<evidence type="ECO:0000313" key="1">
    <source>
        <dbReference type="EMBL" id="KAK6139281.1"/>
    </source>
</evidence>
<gene>
    <name evidence="1" type="ORF">DH2020_026975</name>
</gene>
<dbReference type="EMBL" id="JABTTQ020000451">
    <property type="protein sequence ID" value="KAK6139281.1"/>
    <property type="molecule type" value="Genomic_DNA"/>
</dbReference>
<accession>A0ABR0VVD7</accession>
<dbReference type="Proteomes" id="UP001318860">
    <property type="component" value="Unassembled WGS sequence"/>
</dbReference>
<comment type="caution">
    <text evidence="1">The sequence shown here is derived from an EMBL/GenBank/DDBJ whole genome shotgun (WGS) entry which is preliminary data.</text>
</comment>
<organism evidence="1 2">
    <name type="scientific">Rehmannia glutinosa</name>
    <name type="common">Chinese foxglove</name>
    <dbReference type="NCBI Taxonomy" id="99300"/>
    <lineage>
        <taxon>Eukaryota</taxon>
        <taxon>Viridiplantae</taxon>
        <taxon>Streptophyta</taxon>
        <taxon>Embryophyta</taxon>
        <taxon>Tracheophyta</taxon>
        <taxon>Spermatophyta</taxon>
        <taxon>Magnoliopsida</taxon>
        <taxon>eudicotyledons</taxon>
        <taxon>Gunneridae</taxon>
        <taxon>Pentapetalae</taxon>
        <taxon>asterids</taxon>
        <taxon>lamiids</taxon>
        <taxon>Lamiales</taxon>
        <taxon>Orobanchaceae</taxon>
        <taxon>Rehmannieae</taxon>
        <taxon>Rehmannia</taxon>
    </lineage>
</organism>